<dbReference type="SUPFAM" id="SSF46785">
    <property type="entry name" value="Winged helix' DNA-binding domain"/>
    <property type="match status" value="1"/>
</dbReference>
<evidence type="ECO:0000256" key="3">
    <source>
        <dbReference type="ARBA" id="ARBA00023125"/>
    </source>
</evidence>
<dbReference type="PROSITE" id="PS50931">
    <property type="entry name" value="HTH_LYSR"/>
    <property type="match status" value="1"/>
</dbReference>
<dbReference type="InterPro" id="IPR037402">
    <property type="entry name" value="YidZ_PBP2"/>
</dbReference>
<dbReference type="PANTHER" id="PTHR30118">
    <property type="entry name" value="HTH-TYPE TRANSCRIPTIONAL REGULATOR LEUO-RELATED"/>
    <property type="match status" value="1"/>
</dbReference>
<protein>
    <submittedName>
        <fullName evidence="6">LysR family transcriptional regulator</fullName>
    </submittedName>
</protein>
<dbReference type="OrthoDB" id="8720143at2"/>
<dbReference type="STRING" id="745411.B3C1_15232"/>
<dbReference type="Proteomes" id="UP000006755">
    <property type="component" value="Unassembled WGS sequence"/>
</dbReference>
<accession>K2IH85</accession>
<dbReference type="Gene3D" id="1.10.10.10">
    <property type="entry name" value="Winged helix-like DNA-binding domain superfamily/Winged helix DNA-binding domain"/>
    <property type="match status" value="1"/>
</dbReference>
<dbReference type="InterPro" id="IPR050389">
    <property type="entry name" value="LysR-type_TF"/>
</dbReference>
<dbReference type="InterPro" id="IPR036388">
    <property type="entry name" value="WH-like_DNA-bd_sf"/>
</dbReference>
<name>K2IH85_9GAMM</name>
<dbReference type="CDD" id="cd08417">
    <property type="entry name" value="PBP2_Nitroaromatics_like"/>
    <property type="match status" value="1"/>
</dbReference>
<dbReference type="InterPro" id="IPR036390">
    <property type="entry name" value="WH_DNA-bd_sf"/>
</dbReference>
<gene>
    <name evidence="6" type="ORF">B3C1_15232</name>
</gene>
<evidence type="ECO:0000313" key="7">
    <source>
        <dbReference type="Proteomes" id="UP000006755"/>
    </source>
</evidence>
<evidence type="ECO:0000256" key="2">
    <source>
        <dbReference type="ARBA" id="ARBA00023015"/>
    </source>
</evidence>
<dbReference type="Gene3D" id="3.40.190.10">
    <property type="entry name" value="Periplasmic binding protein-like II"/>
    <property type="match status" value="2"/>
</dbReference>
<organism evidence="6 7">
    <name type="scientific">Gallaecimonas xiamenensis 3-C-1</name>
    <dbReference type="NCBI Taxonomy" id="745411"/>
    <lineage>
        <taxon>Bacteria</taxon>
        <taxon>Pseudomonadati</taxon>
        <taxon>Pseudomonadota</taxon>
        <taxon>Gammaproteobacteria</taxon>
        <taxon>Enterobacterales</taxon>
        <taxon>Gallaecimonadaceae</taxon>
        <taxon>Gallaecimonas</taxon>
    </lineage>
</organism>
<sequence length="307" mass="33784">MNIKSKNLNLLLLFRVIFEERNLSAAAQRLAMSQPAVSHALKRLRQDFNDPLFVRHARGMVPTPLALAVAPRINEILRCSEQLFEGLVAEDFSQVEGTFVIATTDIVEQSLMPLLLPKVQAKAPGLTLSCRGLQGQLPKAALEQGGADLAIAGFFGDLPGELHQQALFEDHFVVLASRSNRQLQKGLDLNTYVASRHLITSLKGDLKGLVDQALAAKGLRRHIAAAYASFLAPASALVGSDLLLTCLSQVARQAVLSQPDLQMLPCPLDLPRVQFQQVWHPRSHQDPLHRWLRQWVHQCSQALGTKG</sequence>
<evidence type="ECO:0000259" key="5">
    <source>
        <dbReference type="PROSITE" id="PS50931"/>
    </source>
</evidence>
<comment type="similarity">
    <text evidence="1">Belongs to the LysR transcriptional regulatory family.</text>
</comment>
<dbReference type="SUPFAM" id="SSF53850">
    <property type="entry name" value="Periplasmic binding protein-like II"/>
    <property type="match status" value="1"/>
</dbReference>
<keyword evidence="4" id="KW-0804">Transcription</keyword>
<evidence type="ECO:0000313" key="6">
    <source>
        <dbReference type="EMBL" id="EKE69476.1"/>
    </source>
</evidence>
<evidence type="ECO:0000256" key="1">
    <source>
        <dbReference type="ARBA" id="ARBA00009437"/>
    </source>
</evidence>
<dbReference type="PANTHER" id="PTHR30118:SF15">
    <property type="entry name" value="TRANSCRIPTIONAL REGULATORY PROTEIN"/>
    <property type="match status" value="1"/>
</dbReference>
<dbReference type="PRINTS" id="PR00039">
    <property type="entry name" value="HTHLYSR"/>
</dbReference>
<dbReference type="InterPro" id="IPR000847">
    <property type="entry name" value="LysR_HTH_N"/>
</dbReference>
<keyword evidence="2" id="KW-0805">Transcription regulation</keyword>
<reference evidence="6 7" key="1">
    <citation type="journal article" date="2012" name="J. Bacteriol.">
        <title>Genome Sequence of Gallaecimonas xiamenensis Type Strain 3-C-1.</title>
        <authorList>
            <person name="Lai Q."/>
            <person name="Wang L."/>
            <person name="Wang W."/>
            <person name="Shao Z."/>
        </authorList>
    </citation>
    <scope>NUCLEOTIDE SEQUENCE [LARGE SCALE GENOMIC DNA]</scope>
    <source>
        <strain evidence="6 7">3-C-1</strain>
    </source>
</reference>
<evidence type="ECO:0000256" key="4">
    <source>
        <dbReference type="ARBA" id="ARBA00023163"/>
    </source>
</evidence>
<comment type="caution">
    <text evidence="6">The sequence shown here is derived from an EMBL/GenBank/DDBJ whole genome shotgun (WGS) entry which is preliminary data.</text>
</comment>
<dbReference type="InterPro" id="IPR005119">
    <property type="entry name" value="LysR_subst-bd"/>
</dbReference>
<dbReference type="Pfam" id="PF03466">
    <property type="entry name" value="LysR_substrate"/>
    <property type="match status" value="1"/>
</dbReference>
<keyword evidence="3" id="KW-0238">DNA-binding</keyword>
<keyword evidence="7" id="KW-1185">Reference proteome</keyword>
<dbReference type="PATRIC" id="fig|745411.4.peg.2995"/>
<dbReference type="GO" id="GO:0003677">
    <property type="term" value="F:DNA binding"/>
    <property type="evidence" value="ECO:0007669"/>
    <property type="project" value="UniProtKB-KW"/>
</dbReference>
<dbReference type="eggNOG" id="COG0583">
    <property type="taxonomic scope" value="Bacteria"/>
</dbReference>
<dbReference type="EMBL" id="AMRI01000024">
    <property type="protein sequence ID" value="EKE69476.1"/>
    <property type="molecule type" value="Genomic_DNA"/>
</dbReference>
<dbReference type="RefSeq" id="WP_008485919.1">
    <property type="nucleotide sequence ID" value="NZ_AMRI01000024.1"/>
</dbReference>
<dbReference type="AlphaFoldDB" id="K2IH85"/>
<feature type="domain" description="HTH lysR-type" evidence="5">
    <location>
        <begin position="7"/>
        <end position="63"/>
    </location>
</feature>
<dbReference type="Pfam" id="PF00126">
    <property type="entry name" value="HTH_1"/>
    <property type="match status" value="1"/>
</dbReference>
<proteinExistence type="inferred from homology"/>
<dbReference type="GO" id="GO:0003700">
    <property type="term" value="F:DNA-binding transcription factor activity"/>
    <property type="evidence" value="ECO:0007669"/>
    <property type="project" value="InterPro"/>
</dbReference>